<dbReference type="Proteomes" id="UP000028924">
    <property type="component" value="Unassembled WGS sequence"/>
</dbReference>
<name>A0A087SKL5_AUXPR</name>
<dbReference type="RefSeq" id="XP_011399165.1">
    <property type="nucleotide sequence ID" value="XM_011400863.1"/>
</dbReference>
<gene>
    <name evidence="2" type="ORF">F751_4762</name>
</gene>
<dbReference type="AlphaFoldDB" id="A0A087SKL5"/>
<dbReference type="KEGG" id="apro:F751_4762"/>
<organism evidence="2 3">
    <name type="scientific">Auxenochlorella protothecoides</name>
    <name type="common">Green microalga</name>
    <name type="synonym">Chlorella protothecoides</name>
    <dbReference type="NCBI Taxonomy" id="3075"/>
    <lineage>
        <taxon>Eukaryota</taxon>
        <taxon>Viridiplantae</taxon>
        <taxon>Chlorophyta</taxon>
        <taxon>core chlorophytes</taxon>
        <taxon>Trebouxiophyceae</taxon>
        <taxon>Chlorellales</taxon>
        <taxon>Chlorellaceae</taxon>
        <taxon>Auxenochlorella</taxon>
    </lineage>
</organism>
<dbReference type="GeneID" id="23616153"/>
<keyword evidence="3" id="KW-1185">Reference proteome</keyword>
<reference evidence="2 3" key="1">
    <citation type="journal article" date="2014" name="BMC Genomics">
        <title>Oil accumulation mechanisms of the oleaginous microalga Chlorella protothecoides revealed through its genome, transcriptomes, and proteomes.</title>
        <authorList>
            <person name="Gao C."/>
            <person name="Wang Y."/>
            <person name="Shen Y."/>
            <person name="Yan D."/>
            <person name="He X."/>
            <person name="Dai J."/>
            <person name="Wu Q."/>
        </authorList>
    </citation>
    <scope>NUCLEOTIDE SEQUENCE [LARGE SCALE GENOMIC DNA]</scope>
    <source>
        <strain evidence="2 3">0710</strain>
    </source>
</reference>
<feature type="region of interest" description="Disordered" evidence="1">
    <location>
        <begin position="1"/>
        <end position="47"/>
    </location>
</feature>
<evidence type="ECO:0000313" key="2">
    <source>
        <dbReference type="EMBL" id="KFM26269.1"/>
    </source>
</evidence>
<protein>
    <submittedName>
        <fullName evidence="2">Uncharacterized protein</fullName>
    </submittedName>
</protein>
<sequence length="261" mass="27736">MCGSQMKKQCRTGHPGCKQDRNRRGKGNPGRPGWGQEVGTWGTCQPSTTASSRWCLRSWSESSFLHADRQPVAPRGAHGGLHRGPTGSMWLGIALSHPAQPSQLAGVAALATHHPLHHGRQARAEQRVAGDHGLQLPSPACRRGHRGRQLLHLPVQGGPLCDDAPRALQLGLLGQRIVAQVDGARRGAAGRAAPGLAPQPLLVQAVDGHDALGIVGQVLWCFVWVCVNRGGLVMEGKGEGWQGLRDVGWREESGVLPAKGP</sequence>
<proteinExistence type="predicted"/>
<evidence type="ECO:0000256" key="1">
    <source>
        <dbReference type="SAM" id="MobiDB-lite"/>
    </source>
</evidence>
<accession>A0A087SKL5</accession>
<dbReference type="EMBL" id="KL662127">
    <property type="protein sequence ID" value="KFM26269.1"/>
    <property type="molecule type" value="Genomic_DNA"/>
</dbReference>
<evidence type="ECO:0000313" key="3">
    <source>
        <dbReference type="Proteomes" id="UP000028924"/>
    </source>
</evidence>